<name>A0ABQ9YQ20_9CRUS</name>
<sequence>MFLHKLYIPVLLELFIALVKSAPSLHNSQQSPPGIVIAVANNDLVSNDISNSSNTSQHWLNPPHVLSDLTLHKAKQEFDTSSFSVKTQTPMRSMKANLLNVSKTNKSTAFNFTSAVSRSFSDHRNLLIGFMSRIFEASFANTTIQNTPIIPSPDVSFSPSHHNHNRNHRFSIISSLYHFSSPSRRTFLALRRFFSNL</sequence>
<dbReference type="Proteomes" id="UP001234178">
    <property type="component" value="Unassembled WGS sequence"/>
</dbReference>
<keyword evidence="1" id="KW-0732">Signal</keyword>
<feature type="signal peptide" evidence="1">
    <location>
        <begin position="1"/>
        <end position="21"/>
    </location>
</feature>
<dbReference type="EMBL" id="JAOYFB010000001">
    <property type="protein sequence ID" value="KAK4002719.1"/>
    <property type="molecule type" value="Genomic_DNA"/>
</dbReference>
<keyword evidence="3" id="KW-1185">Reference proteome</keyword>
<gene>
    <name evidence="2" type="ORF">OUZ56_004526</name>
</gene>
<evidence type="ECO:0000313" key="2">
    <source>
        <dbReference type="EMBL" id="KAK4002719.1"/>
    </source>
</evidence>
<comment type="caution">
    <text evidence="2">The sequence shown here is derived from an EMBL/GenBank/DDBJ whole genome shotgun (WGS) entry which is preliminary data.</text>
</comment>
<evidence type="ECO:0000256" key="1">
    <source>
        <dbReference type="SAM" id="SignalP"/>
    </source>
</evidence>
<protein>
    <submittedName>
        <fullName evidence="2">Uncharacterized protein</fullName>
    </submittedName>
</protein>
<proteinExistence type="predicted"/>
<feature type="chain" id="PRO_5045711729" evidence="1">
    <location>
        <begin position="22"/>
        <end position="197"/>
    </location>
</feature>
<reference evidence="2 3" key="1">
    <citation type="journal article" date="2023" name="Nucleic Acids Res.">
        <title>The hologenome of Daphnia magna reveals possible DNA methylation and microbiome-mediated evolution of the host genome.</title>
        <authorList>
            <person name="Chaturvedi A."/>
            <person name="Li X."/>
            <person name="Dhandapani V."/>
            <person name="Marshall H."/>
            <person name="Kissane S."/>
            <person name="Cuenca-Cambronero M."/>
            <person name="Asole G."/>
            <person name="Calvet F."/>
            <person name="Ruiz-Romero M."/>
            <person name="Marangio P."/>
            <person name="Guigo R."/>
            <person name="Rago D."/>
            <person name="Mirbahai L."/>
            <person name="Eastwood N."/>
            <person name="Colbourne J.K."/>
            <person name="Zhou J."/>
            <person name="Mallon E."/>
            <person name="Orsini L."/>
        </authorList>
    </citation>
    <scope>NUCLEOTIDE SEQUENCE [LARGE SCALE GENOMIC DNA]</scope>
    <source>
        <strain evidence="2">LRV0_1</strain>
    </source>
</reference>
<accession>A0ABQ9YQ20</accession>
<evidence type="ECO:0000313" key="3">
    <source>
        <dbReference type="Proteomes" id="UP001234178"/>
    </source>
</evidence>
<organism evidence="2 3">
    <name type="scientific">Daphnia magna</name>
    <dbReference type="NCBI Taxonomy" id="35525"/>
    <lineage>
        <taxon>Eukaryota</taxon>
        <taxon>Metazoa</taxon>
        <taxon>Ecdysozoa</taxon>
        <taxon>Arthropoda</taxon>
        <taxon>Crustacea</taxon>
        <taxon>Branchiopoda</taxon>
        <taxon>Diplostraca</taxon>
        <taxon>Cladocera</taxon>
        <taxon>Anomopoda</taxon>
        <taxon>Daphniidae</taxon>
        <taxon>Daphnia</taxon>
    </lineage>
</organism>